<dbReference type="InterPro" id="IPR013785">
    <property type="entry name" value="Aldolase_TIM"/>
</dbReference>
<comment type="caution">
    <text evidence="2">The sequence shown here is derived from an EMBL/GenBank/DDBJ whole genome shotgun (WGS) entry which is preliminary data.</text>
</comment>
<dbReference type="Pfam" id="PF13186">
    <property type="entry name" value="SPASM"/>
    <property type="match status" value="1"/>
</dbReference>
<reference evidence="2 3" key="2">
    <citation type="submission" date="2017-10" db="EMBL/GenBank/DDBJ databases">
        <authorList>
            <person name="Banno H."/>
            <person name="Chua N.-H."/>
        </authorList>
    </citation>
    <scope>NUCLEOTIDE SEQUENCE [LARGE SCALE GENOMIC DNA]</scope>
    <source>
        <strain evidence="2 3">JK623</strain>
    </source>
</reference>
<protein>
    <recommendedName>
        <fullName evidence="1">4Fe4S-binding SPASM domain-containing protein</fullName>
    </recommendedName>
</protein>
<dbReference type="InterPro" id="IPR058240">
    <property type="entry name" value="rSAM_sf"/>
</dbReference>
<organism evidence="2 3">
    <name type="scientific">Agathobacter ruminis</name>
    <dbReference type="NCBI Taxonomy" id="1712665"/>
    <lineage>
        <taxon>Bacteria</taxon>
        <taxon>Bacillati</taxon>
        <taxon>Bacillota</taxon>
        <taxon>Clostridia</taxon>
        <taxon>Lachnospirales</taxon>
        <taxon>Lachnospiraceae</taxon>
        <taxon>Agathobacter</taxon>
    </lineage>
</organism>
<gene>
    <name evidence="2" type="ORF">CSX02_05635</name>
</gene>
<dbReference type="Proteomes" id="UP000224563">
    <property type="component" value="Unassembled WGS sequence"/>
</dbReference>
<dbReference type="InterPro" id="IPR023885">
    <property type="entry name" value="4Fe4S-binding_SPASM_dom"/>
</dbReference>
<dbReference type="CDD" id="cd21109">
    <property type="entry name" value="SPASM"/>
    <property type="match status" value="1"/>
</dbReference>
<evidence type="ECO:0000313" key="3">
    <source>
        <dbReference type="Proteomes" id="UP000224563"/>
    </source>
</evidence>
<keyword evidence="3" id="KW-1185">Reference proteome</keyword>
<dbReference type="AlphaFoldDB" id="A0A2G3E3W6"/>
<evidence type="ECO:0000313" key="2">
    <source>
        <dbReference type="EMBL" id="PHU37891.1"/>
    </source>
</evidence>
<dbReference type="Gene3D" id="3.20.20.70">
    <property type="entry name" value="Aldolase class I"/>
    <property type="match status" value="1"/>
</dbReference>
<feature type="domain" description="4Fe4S-binding SPASM" evidence="1">
    <location>
        <begin position="15"/>
        <end position="75"/>
    </location>
</feature>
<accession>A0A2G3E3W6</accession>
<evidence type="ECO:0000259" key="1">
    <source>
        <dbReference type="Pfam" id="PF13186"/>
    </source>
</evidence>
<sequence>MKKGPIYCTRTEYLNHWVLLPDGSVTLCCMDFGLKHVMGNLIDHTYDEIIHMQPYQDLISGMNAQMSDILCRKCTSSRVR</sequence>
<name>A0A2G3E3W6_9FIRM</name>
<dbReference type="EMBL" id="PDYG01000025">
    <property type="protein sequence ID" value="PHU37891.1"/>
    <property type="molecule type" value="Genomic_DNA"/>
</dbReference>
<proteinExistence type="predicted"/>
<reference evidence="2 3" key="1">
    <citation type="submission" date="2017-10" db="EMBL/GenBank/DDBJ databases">
        <title>Resolving the taxonomy of Roseburia spp., Eubacterium rectale and Agathobacter spp. through phylogenomic analysis.</title>
        <authorList>
            <person name="Sheridan P.O."/>
            <person name="Walker A.W."/>
            <person name="Duncan S.H."/>
            <person name="Scott K.P."/>
            <person name="Toole P.W.O."/>
            <person name="Luis P."/>
            <person name="Flint H.J."/>
        </authorList>
    </citation>
    <scope>NUCLEOTIDE SEQUENCE [LARGE SCALE GENOMIC DNA]</scope>
    <source>
        <strain evidence="2 3">JK623</strain>
    </source>
</reference>
<dbReference type="SUPFAM" id="SSF102114">
    <property type="entry name" value="Radical SAM enzymes"/>
    <property type="match status" value="1"/>
</dbReference>